<evidence type="ECO:0000256" key="1">
    <source>
        <dbReference type="ARBA" id="ARBA00010617"/>
    </source>
</evidence>
<evidence type="ECO:0000256" key="5">
    <source>
        <dbReference type="ARBA" id="ARBA00023004"/>
    </source>
</evidence>
<dbReference type="AlphaFoldDB" id="A0A3A9WII9"/>
<dbReference type="GO" id="GO:0004497">
    <property type="term" value="F:monooxygenase activity"/>
    <property type="evidence" value="ECO:0007669"/>
    <property type="project" value="UniProtKB-KW"/>
</dbReference>
<organism evidence="9 12">
    <name type="scientific">Streptomyces radicis</name>
    <dbReference type="NCBI Taxonomy" id="1750517"/>
    <lineage>
        <taxon>Bacteria</taxon>
        <taxon>Bacillati</taxon>
        <taxon>Actinomycetota</taxon>
        <taxon>Actinomycetes</taxon>
        <taxon>Kitasatosporales</taxon>
        <taxon>Streptomycetaceae</taxon>
        <taxon>Streptomyces</taxon>
    </lineage>
</organism>
<dbReference type="OrthoDB" id="3664945at2"/>
<dbReference type="PRINTS" id="PR00385">
    <property type="entry name" value="P450"/>
</dbReference>
<evidence type="ECO:0000256" key="3">
    <source>
        <dbReference type="ARBA" id="ARBA00022723"/>
    </source>
</evidence>
<keyword evidence="11" id="KW-1185">Reference proteome</keyword>
<proteinExistence type="inferred from homology"/>
<evidence type="ECO:0000313" key="9">
    <source>
        <dbReference type="EMBL" id="RKN12589.1"/>
    </source>
</evidence>
<dbReference type="SUPFAM" id="SSF48264">
    <property type="entry name" value="Cytochrome P450"/>
    <property type="match status" value="1"/>
</dbReference>
<dbReference type="PANTHER" id="PTHR46696">
    <property type="entry name" value="P450, PUTATIVE (EUROFUNG)-RELATED"/>
    <property type="match status" value="1"/>
</dbReference>
<name>A0A3A9WII9_9ACTN</name>
<dbReference type="FunFam" id="1.10.630.10:FF:000018">
    <property type="entry name" value="Cytochrome P450 monooxygenase"/>
    <property type="match status" value="1"/>
</dbReference>
<dbReference type="GO" id="GO:0005506">
    <property type="term" value="F:iron ion binding"/>
    <property type="evidence" value="ECO:0007669"/>
    <property type="project" value="InterPro"/>
</dbReference>
<dbReference type="Proteomes" id="UP000275024">
    <property type="component" value="Unassembled WGS sequence"/>
</dbReference>
<dbReference type="Gene3D" id="1.10.630.10">
    <property type="entry name" value="Cytochrome P450"/>
    <property type="match status" value="1"/>
</dbReference>
<evidence type="ECO:0000313" key="10">
    <source>
        <dbReference type="EMBL" id="RKN27647.1"/>
    </source>
</evidence>
<dbReference type="RefSeq" id="WP_120695006.1">
    <property type="nucleotide sequence ID" value="NZ_RBDX01000001.1"/>
</dbReference>
<dbReference type="Proteomes" id="UP000268652">
    <property type="component" value="Unassembled WGS sequence"/>
</dbReference>
<dbReference type="Pfam" id="PF00067">
    <property type="entry name" value="p450"/>
    <property type="match status" value="1"/>
</dbReference>
<evidence type="ECO:0000256" key="7">
    <source>
        <dbReference type="RuleBase" id="RU000461"/>
    </source>
</evidence>
<keyword evidence="3 7" id="KW-0479">Metal-binding</keyword>
<keyword evidence="4 7" id="KW-0560">Oxidoreductase</keyword>
<keyword evidence="5 7" id="KW-0408">Iron</keyword>
<keyword evidence="6 7" id="KW-0503">Monooxygenase</keyword>
<evidence type="ECO:0000313" key="11">
    <source>
        <dbReference type="Proteomes" id="UP000268652"/>
    </source>
</evidence>
<accession>A0A3A9WII9</accession>
<evidence type="ECO:0000256" key="4">
    <source>
        <dbReference type="ARBA" id="ARBA00023002"/>
    </source>
</evidence>
<dbReference type="InterPro" id="IPR036396">
    <property type="entry name" value="Cyt_P450_sf"/>
</dbReference>
<keyword evidence="2 7" id="KW-0349">Heme</keyword>
<evidence type="ECO:0000256" key="2">
    <source>
        <dbReference type="ARBA" id="ARBA00022617"/>
    </source>
</evidence>
<sequence>MNRHTDTPAGTELLDLPMPEPRTCPFGPAPVYDRLRAEAPVTRVACPTGLTAWLVSRYADVRDVLGDAERFSSRPGQVVHLMAHADPERPIGEGEFTRMDGPEYQRFRRHMGPEISSPRRLAKLRPLVRAVVDERIGALAAAGPPADLYQDFAIPVTTASIGGLVGVPYADRDLFHTAASGVFSDVTDQVQLAAAVRPLQGYLFELVRRRRVEPEDDALSRMVARAPSAEPPFSDVELVAMSAVMLVAGFDSTATALAHGVLALLNDPGQWARLRDDPSLVPGTVEEMVRLFGGGAGIVREATVDTEIGGRPVAKGDYVILAIQSANHDPEAFPDPGRLDVARDTEGHLGFGHGTHQCFGQQTARLELTVALEALVRRVPSLRLAAPLADVPFKTGTSVVGPERVPVTWDEILPAEGEGP</sequence>
<dbReference type="GO" id="GO:0016705">
    <property type="term" value="F:oxidoreductase activity, acting on paired donors, with incorporation or reduction of molecular oxygen"/>
    <property type="evidence" value="ECO:0007669"/>
    <property type="project" value="InterPro"/>
</dbReference>
<evidence type="ECO:0000313" key="12">
    <source>
        <dbReference type="Proteomes" id="UP000275024"/>
    </source>
</evidence>
<evidence type="ECO:0000256" key="6">
    <source>
        <dbReference type="ARBA" id="ARBA00023033"/>
    </source>
</evidence>
<dbReference type="PANTHER" id="PTHR46696:SF6">
    <property type="entry name" value="P450, PUTATIVE (EUROFUNG)-RELATED"/>
    <property type="match status" value="1"/>
</dbReference>
<reference evidence="11 12" key="1">
    <citation type="submission" date="2018-09" db="EMBL/GenBank/DDBJ databases">
        <title>Streptomyces sp. nov. DS1-2, an endophytic actinomycete isolated from roots of Dendrobium scabrilingue.</title>
        <authorList>
            <person name="Kuncharoen N."/>
            <person name="Kudo T."/>
            <person name="Ohkuma M."/>
            <person name="Yuki M."/>
            <person name="Tanasupawat S."/>
        </authorList>
    </citation>
    <scope>NUCLEOTIDE SEQUENCE [LARGE SCALE GENOMIC DNA]</scope>
    <source>
        <strain evidence="9 12">AZ1-7</strain>
        <strain evidence="10 11">DS1-2</strain>
    </source>
</reference>
<comment type="caution">
    <text evidence="9">The sequence shown here is derived from an EMBL/GenBank/DDBJ whole genome shotgun (WGS) entry which is preliminary data.</text>
</comment>
<dbReference type="InterPro" id="IPR017972">
    <property type="entry name" value="Cyt_P450_CS"/>
</dbReference>
<dbReference type="InterPro" id="IPR002397">
    <property type="entry name" value="Cyt_P450_B"/>
</dbReference>
<dbReference type="CDD" id="cd11030">
    <property type="entry name" value="CYP105-like"/>
    <property type="match status" value="1"/>
</dbReference>
<dbReference type="EMBL" id="RBDY01000001">
    <property type="protein sequence ID" value="RKN27647.1"/>
    <property type="molecule type" value="Genomic_DNA"/>
</dbReference>
<dbReference type="InterPro" id="IPR001128">
    <property type="entry name" value="Cyt_P450"/>
</dbReference>
<feature type="region of interest" description="Disordered" evidence="8">
    <location>
        <begin position="1"/>
        <end position="21"/>
    </location>
</feature>
<evidence type="ECO:0000256" key="8">
    <source>
        <dbReference type="SAM" id="MobiDB-lite"/>
    </source>
</evidence>
<protein>
    <submittedName>
        <fullName evidence="9">Cytochrome P450</fullName>
    </submittedName>
</protein>
<dbReference type="GO" id="GO:0020037">
    <property type="term" value="F:heme binding"/>
    <property type="evidence" value="ECO:0007669"/>
    <property type="project" value="InterPro"/>
</dbReference>
<gene>
    <name evidence="10" type="ORF">D7318_01780</name>
    <name evidence="9" type="ORF">D7319_01115</name>
</gene>
<dbReference type="EMBL" id="RBDX01000001">
    <property type="protein sequence ID" value="RKN12589.1"/>
    <property type="molecule type" value="Genomic_DNA"/>
</dbReference>
<dbReference type="PROSITE" id="PS00086">
    <property type="entry name" value="CYTOCHROME_P450"/>
    <property type="match status" value="1"/>
</dbReference>
<comment type="similarity">
    <text evidence="1 7">Belongs to the cytochrome P450 family.</text>
</comment>
<dbReference type="PRINTS" id="PR00359">
    <property type="entry name" value="BP450"/>
</dbReference>